<dbReference type="EMBL" id="AP026866">
    <property type="protein sequence ID" value="BDS06001.1"/>
    <property type="molecule type" value="Genomic_DNA"/>
</dbReference>
<protein>
    <recommendedName>
        <fullName evidence="8">ATP-dependent protease</fullName>
    </recommendedName>
</protein>
<dbReference type="InterPro" id="IPR050052">
    <property type="entry name" value="ATP-dep_Clp_protease_ClpX"/>
</dbReference>
<organism evidence="7">
    <name type="scientific">Oceaniferula spumae</name>
    <dbReference type="NCBI Taxonomy" id="2979115"/>
    <lineage>
        <taxon>Bacteria</taxon>
        <taxon>Pseudomonadati</taxon>
        <taxon>Verrucomicrobiota</taxon>
        <taxon>Verrucomicrobiia</taxon>
        <taxon>Verrucomicrobiales</taxon>
        <taxon>Verrucomicrobiaceae</taxon>
        <taxon>Oceaniferula</taxon>
    </lineage>
</organism>
<evidence type="ECO:0000256" key="4">
    <source>
        <dbReference type="SAM" id="MobiDB-lite"/>
    </source>
</evidence>
<reference evidence="7" key="1">
    <citation type="submission" date="2024-07" db="EMBL/GenBank/DDBJ databases">
        <title>Complete genome sequence of Verrucomicrobiaceae bacterium NT6N.</title>
        <authorList>
            <person name="Huang C."/>
            <person name="Takami H."/>
            <person name="Hamasaki K."/>
        </authorList>
    </citation>
    <scope>NUCLEOTIDE SEQUENCE</scope>
    <source>
        <strain evidence="7">NT6N</strain>
    </source>
</reference>
<feature type="domain" description="AAA+ ATPase" evidence="5">
    <location>
        <begin position="120"/>
        <end position="291"/>
    </location>
</feature>
<evidence type="ECO:0008006" key="8">
    <source>
        <dbReference type="Google" id="ProtNLM"/>
    </source>
</evidence>
<evidence type="ECO:0000256" key="1">
    <source>
        <dbReference type="ARBA" id="ARBA00022741"/>
    </source>
</evidence>
<feature type="domain" description="Clp ATPase C-terminal" evidence="6">
    <location>
        <begin position="330"/>
        <end position="421"/>
    </location>
</feature>
<dbReference type="Gene3D" id="1.10.8.60">
    <property type="match status" value="1"/>
</dbReference>
<keyword evidence="2" id="KW-0067">ATP-binding</keyword>
<keyword evidence="3" id="KW-0143">Chaperone</keyword>
<gene>
    <name evidence="7" type="ORF">NT6N_10410</name>
</gene>
<dbReference type="Pfam" id="PF10431">
    <property type="entry name" value="ClpB_D2-small"/>
    <property type="match status" value="1"/>
</dbReference>
<dbReference type="SMART" id="SM00382">
    <property type="entry name" value="AAA"/>
    <property type="match status" value="1"/>
</dbReference>
<evidence type="ECO:0000313" key="7">
    <source>
        <dbReference type="EMBL" id="BDS06001.1"/>
    </source>
</evidence>
<dbReference type="GO" id="GO:0051603">
    <property type="term" value="P:proteolysis involved in protein catabolic process"/>
    <property type="evidence" value="ECO:0007669"/>
    <property type="project" value="TreeGrafter"/>
</dbReference>
<dbReference type="PANTHER" id="PTHR48102:SF7">
    <property type="entry name" value="ATP-DEPENDENT CLP PROTEASE ATP-BINDING SUBUNIT CLPX-LIKE, MITOCHONDRIAL"/>
    <property type="match status" value="1"/>
</dbReference>
<sequence length="551" mass="60887">MSDKKDKDLPDPDELQKMLQDMFGKLGGGAVPFPGFTQEQESTDEGTPDEMSADIDTADAIFDFNYKPRDIKAHLDRFVIRQDEAKKALSIAVCDHYNHAKFMRGLEQEHGKIPDGIEYQKQNVIVVGPTGVGKTYLVKHIAELIGVPFVKADATKFSETGYVGGDVDDLVRELVQKADGDVELAEYGIVYIDEIDKLAGSNGNMGRDVSGRGVQTTLLKLMEETEVAAKNPNDMKGQMMAMMDFQNGKDGGKDTINTRHILFIVSGAFSGLEKVIKRRLRSGQIGFGAEVVDPKDSELFSEASTQDYIDFGFEAEFIGRLPVRVVCDKLEAKDFVNIMKNSEGSLLRQYEREFAAYGIQAKFEDSAIEKIAERAETENTGARALMTVCESMLRDFKFELPGTAVSELSIDADLIEKSSEVLAKYRELGQRVDVAKAREEADLYCREFQEKQSITISLTDEAVSLLGKEAAAQGRSVLQICQQRFKDLQFGLKLIQKNTGQGEFELGEEAVEDADKFLSDRVVQSYTDAAEAKQAAQAGAGTNPTPETPEE</sequence>
<evidence type="ECO:0000256" key="3">
    <source>
        <dbReference type="ARBA" id="ARBA00023186"/>
    </source>
</evidence>
<dbReference type="AlphaFoldDB" id="A0AAT9FJ67"/>
<dbReference type="SMART" id="SM01086">
    <property type="entry name" value="ClpB_D2-small"/>
    <property type="match status" value="1"/>
</dbReference>
<dbReference type="KEGG" id="osu:NT6N_10410"/>
<dbReference type="GO" id="GO:0005524">
    <property type="term" value="F:ATP binding"/>
    <property type="evidence" value="ECO:0007669"/>
    <property type="project" value="UniProtKB-KW"/>
</dbReference>
<evidence type="ECO:0000259" key="6">
    <source>
        <dbReference type="SMART" id="SM01086"/>
    </source>
</evidence>
<feature type="region of interest" description="Disordered" evidence="4">
    <location>
        <begin position="529"/>
        <end position="551"/>
    </location>
</feature>
<dbReference type="PANTHER" id="PTHR48102">
    <property type="entry name" value="ATP-DEPENDENT CLP PROTEASE ATP-BINDING SUBUNIT CLPX-LIKE, MITOCHONDRIAL-RELATED"/>
    <property type="match status" value="1"/>
</dbReference>
<proteinExistence type="predicted"/>
<feature type="region of interest" description="Disordered" evidence="4">
    <location>
        <begin position="24"/>
        <end position="51"/>
    </location>
</feature>
<dbReference type="SUPFAM" id="SSF52540">
    <property type="entry name" value="P-loop containing nucleoside triphosphate hydrolases"/>
    <property type="match status" value="1"/>
</dbReference>
<dbReference type="Pfam" id="PF07724">
    <property type="entry name" value="AAA_2"/>
    <property type="match status" value="1"/>
</dbReference>
<dbReference type="InterPro" id="IPR027417">
    <property type="entry name" value="P-loop_NTPase"/>
</dbReference>
<dbReference type="GO" id="GO:0016887">
    <property type="term" value="F:ATP hydrolysis activity"/>
    <property type="evidence" value="ECO:0007669"/>
    <property type="project" value="InterPro"/>
</dbReference>
<evidence type="ECO:0000259" key="5">
    <source>
        <dbReference type="SMART" id="SM00382"/>
    </source>
</evidence>
<name>A0AAT9FJ67_9BACT</name>
<dbReference type="InterPro" id="IPR019489">
    <property type="entry name" value="Clp_ATPase_C"/>
</dbReference>
<evidence type="ECO:0000256" key="2">
    <source>
        <dbReference type="ARBA" id="ARBA00022840"/>
    </source>
</evidence>
<keyword evidence="1" id="KW-0547">Nucleotide-binding</keyword>
<accession>A0AAT9FJ67</accession>
<dbReference type="InterPro" id="IPR003593">
    <property type="entry name" value="AAA+_ATPase"/>
</dbReference>
<feature type="compositionally biased region" description="Acidic residues" evidence="4">
    <location>
        <begin position="41"/>
        <end position="51"/>
    </location>
</feature>
<dbReference type="Gene3D" id="3.40.50.300">
    <property type="entry name" value="P-loop containing nucleotide triphosphate hydrolases"/>
    <property type="match status" value="1"/>
</dbReference>
<feature type="compositionally biased region" description="Low complexity" evidence="4">
    <location>
        <begin position="532"/>
        <end position="541"/>
    </location>
</feature>
<dbReference type="InterPro" id="IPR003959">
    <property type="entry name" value="ATPase_AAA_core"/>
</dbReference>